<evidence type="ECO:0000256" key="2">
    <source>
        <dbReference type="ARBA" id="ARBA00022475"/>
    </source>
</evidence>
<evidence type="ECO:0000256" key="3">
    <source>
        <dbReference type="ARBA" id="ARBA00022692"/>
    </source>
</evidence>
<dbReference type="CDD" id="cd00637">
    <property type="entry name" value="7tm_classA_rhodopsin-like"/>
    <property type="match status" value="1"/>
</dbReference>
<comment type="subcellular location">
    <subcellularLocation>
        <location evidence="1">Cell membrane</location>
        <topology evidence="1">Multi-pass membrane protein</topology>
    </subcellularLocation>
</comment>
<protein>
    <recommendedName>
        <fullName evidence="11">G-protein coupled receptors family 1 profile domain-containing protein</fullName>
    </recommendedName>
</protein>
<feature type="transmembrane region" description="Helical" evidence="10">
    <location>
        <begin position="97"/>
        <end position="119"/>
    </location>
</feature>
<keyword evidence="6 10" id="KW-0472">Membrane</keyword>
<feature type="transmembrane region" description="Helical" evidence="10">
    <location>
        <begin position="178"/>
        <end position="202"/>
    </location>
</feature>
<organism evidence="12 13">
    <name type="scientific">Spizellomyces punctatus (strain DAOM BR117)</name>
    <dbReference type="NCBI Taxonomy" id="645134"/>
    <lineage>
        <taxon>Eukaryota</taxon>
        <taxon>Fungi</taxon>
        <taxon>Fungi incertae sedis</taxon>
        <taxon>Chytridiomycota</taxon>
        <taxon>Chytridiomycota incertae sedis</taxon>
        <taxon>Chytridiomycetes</taxon>
        <taxon>Spizellomycetales</taxon>
        <taxon>Spizellomycetaceae</taxon>
        <taxon>Spizellomyces</taxon>
    </lineage>
</organism>
<evidence type="ECO:0000313" key="12">
    <source>
        <dbReference type="EMBL" id="KND04633.1"/>
    </source>
</evidence>
<feature type="transmembrane region" description="Helical" evidence="10">
    <location>
        <begin position="17"/>
        <end position="43"/>
    </location>
</feature>
<dbReference type="GO" id="GO:0005886">
    <property type="term" value="C:plasma membrane"/>
    <property type="evidence" value="ECO:0007669"/>
    <property type="project" value="UniProtKB-SubCell"/>
</dbReference>
<feature type="transmembrane region" description="Helical" evidence="10">
    <location>
        <begin position="292"/>
        <end position="311"/>
    </location>
</feature>
<gene>
    <name evidence="12" type="ORF">SPPG_00350</name>
</gene>
<dbReference type="PROSITE" id="PS50262">
    <property type="entry name" value="G_PROTEIN_RECEP_F1_2"/>
    <property type="match status" value="1"/>
</dbReference>
<dbReference type="Gene3D" id="1.20.1070.10">
    <property type="entry name" value="Rhodopsin 7-helix transmembrane proteins"/>
    <property type="match status" value="1"/>
</dbReference>
<feature type="transmembrane region" description="Helical" evidence="10">
    <location>
        <begin position="55"/>
        <end position="77"/>
    </location>
</feature>
<reference evidence="12 13" key="1">
    <citation type="submission" date="2009-08" db="EMBL/GenBank/DDBJ databases">
        <title>The Genome Sequence of Spizellomyces punctatus strain DAOM BR117.</title>
        <authorList>
            <consortium name="The Broad Institute Genome Sequencing Platform"/>
            <person name="Russ C."/>
            <person name="Cuomo C."/>
            <person name="Shea T."/>
            <person name="Young S.K."/>
            <person name="Zeng Q."/>
            <person name="Koehrsen M."/>
            <person name="Haas B."/>
            <person name="Borodovsky M."/>
            <person name="Guigo R."/>
            <person name="Alvarado L."/>
            <person name="Berlin A."/>
            <person name="Bochicchio J."/>
            <person name="Borenstein D."/>
            <person name="Chapman S."/>
            <person name="Chen Z."/>
            <person name="Engels R."/>
            <person name="Freedman E."/>
            <person name="Gellesch M."/>
            <person name="Goldberg J."/>
            <person name="Griggs A."/>
            <person name="Gujja S."/>
            <person name="Heiman D."/>
            <person name="Hepburn T."/>
            <person name="Howarth C."/>
            <person name="Jen D."/>
            <person name="Larson L."/>
            <person name="Lewis B."/>
            <person name="Mehta T."/>
            <person name="Park D."/>
            <person name="Pearson M."/>
            <person name="Roberts A."/>
            <person name="Saif S."/>
            <person name="Shenoy N."/>
            <person name="Sisk P."/>
            <person name="Stolte C."/>
            <person name="Sykes S."/>
            <person name="Thomson T."/>
            <person name="Walk T."/>
            <person name="White J."/>
            <person name="Yandava C."/>
            <person name="Burger G."/>
            <person name="Gray M.W."/>
            <person name="Holland P.W.H."/>
            <person name="King N."/>
            <person name="Lang F.B.F."/>
            <person name="Roger A.J."/>
            <person name="Ruiz-Trillo I."/>
            <person name="Lander E."/>
            <person name="Nusbaum C."/>
        </authorList>
    </citation>
    <scope>NUCLEOTIDE SEQUENCE [LARGE SCALE GENOMIC DNA]</scope>
    <source>
        <strain evidence="12 13">DAOM BR117</strain>
    </source>
</reference>
<dbReference type="Pfam" id="PF00001">
    <property type="entry name" value="7tm_1"/>
    <property type="match status" value="1"/>
</dbReference>
<sequence>MEARDLDLSQTIPFPPLAYGTAIVLVIITVAIIAGNLFILILFARYRYLRNAANALVFSLSFTDLCIGVQRLSLISIHLSKGGYATGKLGCVLDGNFTVMFSSQSLLGLTALGMERYMAVVKRRPLTMRQAMMAVAATWIYSGVLCAIPYMVKGDAYRLQSSFLYCTGDWSGKRPGTIFFTVMCLATVTIALGAFGVAYYFINREVRLASKKWAHVQAGTGEESSSMSSPPVVDSTRPNSASTRKMDALEAKLAKKSLILVLVFAFNWLLYDINFLWSMIGSVQVPMLLDCLAFLGAIVNSAFNPVLFIVLDNRWARCAKDFLGCWPMGKTVEKDATPQESVMRSAPISDRRQSFAVKGKMMP</sequence>
<feature type="transmembrane region" description="Helical" evidence="10">
    <location>
        <begin position="131"/>
        <end position="152"/>
    </location>
</feature>
<proteinExistence type="predicted"/>
<evidence type="ECO:0000256" key="7">
    <source>
        <dbReference type="ARBA" id="ARBA00023170"/>
    </source>
</evidence>
<dbReference type="PANTHER" id="PTHR22752:SF14">
    <property type="entry name" value="G-PROTEIN COUPLED RECEPTORS FAMILY 1 PROFILE DOMAIN-CONTAINING PROTEIN"/>
    <property type="match status" value="1"/>
</dbReference>
<feature type="compositionally biased region" description="Low complexity" evidence="9">
    <location>
        <begin position="224"/>
        <end position="235"/>
    </location>
</feature>
<evidence type="ECO:0000256" key="1">
    <source>
        <dbReference type="ARBA" id="ARBA00004651"/>
    </source>
</evidence>
<keyword evidence="8" id="KW-0807">Transducer</keyword>
<dbReference type="STRING" id="645134.A0A0L0HU57"/>
<keyword evidence="5" id="KW-0297">G-protein coupled receptor</keyword>
<evidence type="ECO:0000256" key="5">
    <source>
        <dbReference type="ARBA" id="ARBA00023040"/>
    </source>
</evidence>
<feature type="transmembrane region" description="Helical" evidence="10">
    <location>
        <begin position="258"/>
        <end position="280"/>
    </location>
</feature>
<evidence type="ECO:0000256" key="4">
    <source>
        <dbReference type="ARBA" id="ARBA00022989"/>
    </source>
</evidence>
<dbReference type="Proteomes" id="UP000053201">
    <property type="component" value="Unassembled WGS sequence"/>
</dbReference>
<dbReference type="PANTHER" id="PTHR22752">
    <property type="entry name" value="G PROTEIN-COUPLED RECEPTOR"/>
    <property type="match status" value="1"/>
</dbReference>
<keyword evidence="7" id="KW-0675">Receptor</keyword>
<evidence type="ECO:0000256" key="9">
    <source>
        <dbReference type="SAM" id="MobiDB-lite"/>
    </source>
</evidence>
<dbReference type="OMA" id="CGNVMVC"/>
<feature type="region of interest" description="Disordered" evidence="9">
    <location>
        <begin position="221"/>
        <end position="241"/>
    </location>
</feature>
<dbReference type="EMBL" id="KQ257450">
    <property type="protein sequence ID" value="KND04633.1"/>
    <property type="molecule type" value="Genomic_DNA"/>
</dbReference>
<dbReference type="RefSeq" id="XP_016612672.1">
    <property type="nucleotide sequence ID" value="XM_016748678.1"/>
</dbReference>
<evidence type="ECO:0000256" key="6">
    <source>
        <dbReference type="ARBA" id="ARBA00023136"/>
    </source>
</evidence>
<evidence type="ECO:0000259" key="11">
    <source>
        <dbReference type="PROSITE" id="PS50262"/>
    </source>
</evidence>
<keyword evidence="2" id="KW-1003">Cell membrane</keyword>
<dbReference type="SUPFAM" id="SSF81321">
    <property type="entry name" value="Family A G protein-coupled receptor-like"/>
    <property type="match status" value="1"/>
</dbReference>
<keyword evidence="4 10" id="KW-1133">Transmembrane helix</keyword>
<dbReference type="GeneID" id="27684083"/>
<dbReference type="InterPro" id="IPR000276">
    <property type="entry name" value="GPCR_Rhodpsn"/>
</dbReference>
<keyword evidence="3 10" id="KW-0812">Transmembrane</keyword>
<name>A0A0L0HU57_SPIPD</name>
<dbReference type="eggNOG" id="KOG3656">
    <property type="taxonomic scope" value="Eukaryota"/>
</dbReference>
<evidence type="ECO:0000256" key="8">
    <source>
        <dbReference type="ARBA" id="ARBA00023224"/>
    </source>
</evidence>
<evidence type="ECO:0000313" key="13">
    <source>
        <dbReference type="Proteomes" id="UP000053201"/>
    </source>
</evidence>
<dbReference type="GO" id="GO:0004930">
    <property type="term" value="F:G protein-coupled receptor activity"/>
    <property type="evidence" value="ECO:0007669"/>
    <property type="project" value="UniProtKB-KW"/>
</dbReference>
<dbReference type="OrthoDB" id="2099933at2759"/>
<dbReference type="VEuPathDB" id="FungiDB:SPPG_00350"/>
<dbReference type="PRINTS" id="PR00237">
    <property type="entry name" value="GPCRRHODOPSN"/>
</dbReference>
<accession>A0A0L0HU57</accession>
<feature type="domain" description="G-protein coupled receptors family 1 profile" evidence="11">
    <location>
        <begin position="35"/>
        <end position="308"/>
    </location>
</feature>
<evidence type="ECO:0000256" key="10">
    <source>
        <dbReference type="SAM" id="Phobius"/>
    </source>
</evidence>
<dbReference type="AlphaFoldDB" id="A0A0L0HU57"/>
<dbReference type="InterPro" id="IPR017452">
    <property type="entry name" value="GPCR_Rhodpsn_7TM"/>
</dbReference>
<dbReference type="InParanoid" id="A0A0L0HU57"/>
<keyword evidence="13" id="KW-1185">Reference proteome</keyword>